<dbReference type="OMA" id="FCIFLMT"/>
<dbReference type="RefSeq" id="XP_022646773.1">
    <property type="nucleotide sequence ID" value="XM_022791038.1"/>
</dbReference>
<keyword evidence="4 9" id="KW-0812">Transmembrane</keyword>
<dbReference type="EC" id="1.2.1.84" evidence="9"/>
<dbReference type="Gene3D" id="3.40.50.720">
    <property type="entry name" value="NAD(P)-binding Rossmann-like Domain"/>
    <property type="match status" value="1"/>
</dbReference>
<dbReference type="FunFam" id="3.40.50.720:FF:000143">
    <property type="entry name" value="Fatty acyl-CoA reductase"/>
    <property type="match status" value="1"/>
</dbReference>
<sequence>MDFLERDDSQVAAFFANRTVLITGGTGFIGKLLIEKLLRSCPAIGQIFVIIREKRGASVQQRLNSILSEQIFEGLLSRRPEARSRVSALAGDIEKRFLGLSDKDLRRVQSEVEIVIHSAATVKFNEPLVAAVRVNVGATANMVELCRNLQKLCSFVHVSTAYVNVNQPSEPRIKECIYPFDLRADDLLELTARLPPAAMEAATPHLLGAYPNTYTFTKRLAEELVFESGLPAAIVRPSVVVATAKEPFPGWIDNINGPTGFFLALGTGSLTAVYANSNTKVDLIPADLVVNCIIVAAFKRATTKTDRRNRSVPIIHSCLGRVMSLSGQEMQLCSYRIVATHPLIYCIRFPHTVVCSNLWEFRLRMLLFHRLPMEIADFLLCRVAGKQLPLRKLYARMTAGLDALSFFFHQDWDFMTSSAMEMQESLGDTDRYLFPIVASDDFKWDYFLKVYLFSIKYFILHEDLTTTAAALAWRKKLAVIHYGSHLLTAFIVIKLLVSFIEFIIGFNMYIF</sequence>
<evidence type="ECO:0000256" key="1">
    <source>
        <dbReference type="ARBA" id="ARBA00004141"/>
    </source>
</evidence>
<feature type="domain" description="Thioester reductase (TE)" evidence="11">
    <location>
        <begin position="22"/>
        <end position="293"/>
    </location>
</feature>
<dbReference type="RefSeq" id="XP_022646775.1">
    <property type="nucleotide sequence ID" value="XM_022791040.1"/>
</dbReference>
<reference evidence="12" key="1">
    <citation type="submission" date="2021-01" db="UniProtKB">
        <authorList>
            <consortium name="EnsemblMetazoa"/>
        </authorList>
    </citation>
    <scope>IDENTIFICATION</scope>
</reference>
<dbReference type="AlphaFoldDB" id="A0A7M7M3X4"/>
<comment type="subcellular location">
    <subcellularLocation>
        <location evidence="1">Membrane</location>
        <topology evidence="1">Multi-pass membrane protein</topology>
    </subcellularLocation>
</comment>
<evidence type="ECO:0000256" key="4">
    <source>
        <dbReference type="ARBA" id="ARBA00022692"/>
    </source>
</evidence>
<evidence type="ECO:0000313" key="12">
    <source>
        <dbReference type="EnsemblMetazoa" id="XP_022646773"/>
    </source>
</evidence>
<proteinExistence type="inferred from homology"/>
<protein>
    <recommendedName>
        <fullName evidence="9">Fatty acyl-CoA reductase</fullName>
        <ecNumber evidence="9">1.2.1.84</ecNumber>
    </recommendedName>
</protein>
<dbReference type="GO" id="GO:0080019">
    <property type="term" value="F:alcohol-forming very long-chain fatty acyl-CoA reductase activity"/>
    <property type="evidence" value="ECO:0007669"/>
    <property type="project" value="InterPro"/>
</dbReference>
<evidence type="ECO:0000259" key="11">
    <source>
        <dbReference type="Pfam" id="PF07993"/>
    </source>
</evidence>
<dbReference type="CDD" id="cd09071">
    <property type="entry name" value="FAR_C"/>
    <property type="match status" value="1"/>
</dbReference>
<evidence type="ECO:0000259" key="10">
    <source>
        <dbReference type="Pfam" id="PF03015"/>
    </source>
</evidence>
<evidence type="ECO:0000256" key="6">
    <source>
        <dbReference type="ARBA" id="ARBA00023098"/>
    </source>
</evidence>
<dbReference type="PANTHER" id="PTHR11011:SF116">
    <property type="entry name" value="FATTY ACYL-COA REDUCTASE CG5065-RELATED"/>
    <property type="match status" value="1"/>
</dbReference>
<dbReference type="Proteomes" id="UP000594260">
    <property type="component" value="Unplaced"/>
</dbReference>
<dbReference type="InterPro" id="IPR036291">
    <property type="entry name" value="NAD(P)-bd_dom_sf"/>
</dbReference>
<dbReference type="KEGG" id="vde:111244215"/>
<dbReference type="GeneID" id="111244215"/>
<dbReference type="Pfam" id="PF07993">
    <property type="entry name" value="NAD_binding_4"/>
    <property type="match status" value="1"/>
</dbReference>
<dbReference type="PANTHER" id="PTHR11011">
    <property type="entry name" value="MALE STERILITY PROTEIN 2-RELATED"/>
    <property type="match status" value="1"/>
</dbReference>
<dbReference type="InterPro" id="IPR013120">
    <property type="entry name" value="FAR_NAD-bd"/>
</dbReference>
<dbReference type="EnsemblMetazoa" id="XM_022791039">
    <property type="protein sequence ID" value="XP_022646774"/>
    <property type="gene ID" value="LOC111244215"/>
</dbReference>
<evidence type="ECO:0000256" key="5">
    <source>
        <dbReference type="ARBA" id="ARBA00022989"/>
    </source>
</evidence>
<dbReference type="GO" id="GO:0035336">
    <property type="term" value="P:long-chain fatty-acyl-CoA metabolic process"/>
    <property type="evidence" value="ECO:0007669"/>
    <property type="project" value="TreeGrafter"/>
</dbReference>
<dbReference type="InParanoid" id="A0A7M7M3X4"/>
<dbReference type="CDD" id="cd05236">
    <property type="entry name" value="FAR-N_SDR_e"/>
    <property type="match status" value="1"/>
</dbReference>
<dbReference type="GO" id="GO:0016020">
    <property type="term" value="C:membrane"/>
    <property type="evidence" value="ECO:0007669"/>
    <property type="project" value="UniProtKB-SubCell"/>
</dbReference>
<comment type="catalytic activity">
    <reaction evidence="8 9">
        <text>a long-chain fatty acyl-CoA + 2 NADPH + 2 H(+) = a long-chain primary fatty alcohol + 2 NADP(+) + CoA</text>
        <dbReference type="Rhea" id="RHEA:52716"/>
        <dbReference type="ChEBI" id="CHEBI:15378"/>
        <dbReference type="ChEBI" id="CHEBI:57287"/>
        <dbReference type="ChEBI" id="CHEBI:57783"/>
        <dbReference type="ChEBI" id="CHEBI:58349"/>
        <dbReference type="ChEBI" id="CHEBI:77396"/>
        <dbReference type="ChEBI" id="CHEBI:83139"/>
        <dbReference type="EC" id="1.2.1.84"/>
    </reaction>
</comment>
<dbReference type="EnsemblMetazoa" id="XM_022791037">
    <property type="protein sequence ID" value="XP_022646772"/>
    <property type="gene ID" value="LOC111244215"/>
</dbReference>
<keyword evidence="9" id="KW-0521">NADP</keyword>
<dbReference type="InterPro" id="IPR033640">
    <property type="entry name" value="FAR_C"/>
</dbReference>
<dbReference type="Pfam" id="PF03015">
    <property type="entry name" value="Sterile"/>
    <property type="match status" value="1"/>
</dbReference>
<keyword evidence="3 9" id="KW-0444">Lipid biosynthesis</keyword>
<evidence type="ECO:0000313" key="13">
    <source>
        <dbReference type="Proteomes" id="UP000594260"/>
    </source>
</evidence>
<feature type="transmembrane region" description="Helical" evidence="9">
    <location>
        <begin position="486"/>
        <end position="510"/>
    </location>
</feature>
<feature type="domain" description="Fatty acyl-CoA reductase C-terminal" evidence="10">
    <location>
        <begin position="368"/>
        <end position="462"/>
    </location>
</feature>
<keyword evidence="5 9" id="KW-1133">Transmembrane helix</keyword>
<comment type="function">
    <text evidence="9">Catalyzes the reduction of fatty acyl-CoA to fatty alcohols.</text>
</comment>
<keyword evidence="7 9" id="KW-0472">Membrane</keyword>
<dbReference type="EnsemblMetazoa" id="XM_022791040">
    <property type="protein sequence ID" value="XP_022646775"/>
    <property type="gene ID" value="LOC111244215"/>
</dbReference>
<dbReference type="InterPro" id="IPR026055">
    <property type="entry name" value="FAR"/>
</dbReference>
<evidence type="ECO:0000256" key="8">
    <source>
        <dbReference type="ARBA" id="ARBA00052530"/>
    </source>
</evidence>
<evidence type="ECO:0000256" key="2">
    <source>
        <dbReference type="ARBA" id="ARBA00005928"/>
    </source>
</evidence>
<keyword evidence="9" id="KW-0560">Oxidoreductase</keyword>
<dbReference type="RefSeq" id="XP_022646772.1">
    <property type="nucleotide sequence ID" value="XM_022791037.1"/>
</dbReference>
<evidence type="ECO:0000256" key="7">
    <source>
        <dbReference type="ARBA" id="ARBA00023136"/>
    </source>
</evidence>
<dbReference type="GO" id="GO:0005777">
    <property type="term" value="C:peroxisome"/>
    <property type="evidence" value="ECO:0007669"/>
    <property type="project" value="TreeGrafter"/>
</dbReference>
<evidence type="ECO:0000256" key="3">
    <source>
        <dbReference type="ARBA" id="ARBA00022516"/>
    </source>
</evidence>
<accession>A0A7M7M3X4</accession>
<dbReference type="SUPFAM" id="SSF51735">
    <property type="entry name" value="NAD(P)-binding Rossmann-fold domains"/>
    <property type="match status" value="1"/>
</dbReference>
<keyword evidence="13" id="KW-1185">Reference proteome</keyword>
<comment type="similarity">
    <text evidence="2 9">Belongs to the fatty acyl-CoA reductase family.</text>
</comment>
<dbReference type="EnsemblMetazoa" id="XM_022791038">
    <property type="protein sequence ID" value="XP_022646773"/>
    <property type="gene ID" value="LOC111244215"/>
</dbReference>
<evidence type="ECO:0000256" key="9">
    <source>
        <dbReference type="RuleBase" id="RU363097"/>
    </source>
</evidence>
<name>A0A7M7M3X4_VARDE</name>
<dbReference type="RefSeq" id="XP_022646774.1">
    <property type="nucleotide sequence ID" value="XM_022791039.1"/>
</dbReference>
<organism evidence="12 13">
    <name type="scientific">Varroa destructor</name>
    <name type="common">Honeybee mite</name>
    <dbReference type="NCBI Taxonomy" id="109461"/>
    <lineage>
        <taxon>Eukaryota</taxon>
        <taxon>Metazoa</taxon>
        <taxon>Ecdysozoa</taxon>
        <taxon>Arthropoda</taxon>
        <taxon>Chelicerata</taxon>
        <taxon>Arachnida</taxon>
        <taxon>Acari</taxon>
        <taxon>Parasitiformes</taxon>
        <taxon>Mesostigmata</taxon>
        <taxon>Gamasina</taxon>
        <taxon>Dermanyssoidea</taxon>
        <taxon>Varroidae</taxon>
        <taxon>Varroa</taxon>
    </lineage>
</organism>
<keyword evidence="6 9" id="KW-0443">Lipid metabolism</keyword>
<dbReference type="GO" id="GO:0102965">
    <property type="term" value="F:alcohol-forming long-chain fatty acyl-CoA reductase activity"/>
    <property type="evidence" value="ECO:0007669"/>
    <property type="project" value="UniProtKB-EC"/>
</dbReference>